<dbReference type="InterPro" id="IPR019860">
    <property type="entry name" value="Motility-assoc_ABC_perm_GldF"/>
</dbReference>
<organism evidence="8 9">
    <name type="scientific">Mangrovivirga cuniculi</name>
    <dbReference type="NCBI Taxonomy" id="2715131"/>
    <lineage>
        <taxon>Bacteria</taxon>
        <taxon>Pseudomonadati</taxon>
        <taxon>Bacteroidota</taxon>
        <taxon>Cytophagia</taxon>
        <taxon>Cytophagales</taxon>
        <taxon>Mangrovivirgaceae</taxon>
        <taxon>Mangrovivirga</taxon>
    </lineage>
</organism>
<dbReference type="EMBL" id="CP028923">
    <property type="protein sequence ID" value="QCK14567.1"/>
    <property type="molecule type" value="Genomic_DNA"/>
</dbReference>
<evidence type="ECO:0000256" key="1">
    <source>
        <dbReference type="ARBA" id="ARBA00004651"/>
    </source>
</evidence>
<dbReference type="Pfam" id="PF12698">
    <property type="entry name" value="ABC2_membrane_3"/>
    <property type="match status" value="1"/>
</dbReference>
<evidence type="ECO:0000259" key="7">
    <source>
        <dbReference type="Pfam" id="PF12698"/>
    </source>
</evidence>
<evidence type="ECO:0000313" key="8">
    <source>
        <dbReference type="EMBL" id="QCK14567.1"/>
    </source>
</evidence>
<dbReference type="PANTHER" id="PTHR30294">
    <property type="entry name" value="MEMBRANE COMPONENT OF ABC TRANSPORTER YHHJ-RELATED"/>
    <property type="match status" value="1"/>
</dbReference>
<dbReference type="InterPro" id="IPR051449">
    <property type="entry name" value="ABC-2_transporter_component"/>
</dbReference>
<evidence type="ECO:0000313" key="9">
    <source>
        <dbReference type="Proteomes" id="UP000298616"/>
    </source>
</evidence>
<gene>
    <name evidence="8" type="primary">gldF</name>
    <name evidence="8" type="ORF">DCC35_07335</name>
</gene>
<feature type="transmembrane region" description="Helical" evidence="6">
    <location>
        <begin position="12"/>
        <end position="35"/>
    </location>
</feature>
<protein>
    <submittedName>
        <fullName evidence="8">Gliding motility-associated ABC transporter permease subunit GldF</fullName>
    </submittedName>
</protein>
<evidence type="ECO:0000256" key="2">
    <source>
        <dbReference type="ARBA" id="ARBA00022475"/>
    </source>
</evidence>
<dbReference type="Proteomes" id="UP000298616">
    <property type="component" value="Chromosome"/>
</dbReference>
<dbReference type="OrthoDB" id="9794512at2"/>
<dbReference type="PANTHER" id="PTHR30294:SF29">
    <property type="entry name" value="MULTIDRUG ABC TRANSPORTER PERMEASE YBHS-RELATED"/>
    <property type="match status" value="1"/>
</dbReference>
<keyword evidence="9" id="KW-1185">Reference proteome</keyword>
<feature type="transmembrane region" description="Helical" evidence="6">
    <location>
        <begin position="166"/>
        <end position="187"/>
    </location>
</feature>
<dbReference type="GO" id="GO:0005886">
    <property type="term" value="C:plasma membrane"/>
    <property type="evidence" value="ECO:0007669"/>
    <property type="project" value="UniProtKB-SubCell"/>
</dbReference>
<proteinExistence type="predicted"/>
<reference evidence="8 9" key="1">
    <citation type="submission" date="2018-04" db="EMBL/GenBank/DDBJ databases">
        <title>Complete genome uncultured novel isolate.</title>
        <authorList>
            <person name="Merlino G."/>
        </authorList>
    </citation>
    <scope>NUCLEOTIDE SEQUENCE [LARGE SCALE GENOMIC DNA]</scope>
    <source>
        <strain evidence="9">R1DC9</strain>
    </source>
</reference>
<dbReference type="GO" id="GO:0140359">
    <property type="term" value="F:ABC-type transporter activity"/>
    <property type="evidence" value="ECO:0007669"/>
    <property type="project" value="InterPro"/>
</dbReference>
<keyword evidence="5 6" id="KW-0472">Membrane</keyword>
<keyword evidence="4 6" id="KW-1133">Transmembrane helix</keyword>
<dbReference type="KEGG" id="fpf:DCC35_07335"/>
<dbReference type="InterPro" id="IPR013525">
    <property type="entry name" value="ABC2_TM"/>
</dbReference>
<keyword evidence="2" id="KW-1003">Cell membrane</keyword>
<dbReference type="NCBIfam" id="TIGR03518">
    <property type="entry name" value="ABC_perm_GldF"/>
    <property type="match status" value="1"/>
</dbReference>
<sequence length="242" mass="26551">MWTVFIKELNTFFNSLIAYLVIGVFLTAVGLLVWVFPDTSVLNYGYADLETLFGFSPYVFMFLIPAITMRMFAEEKKAGTMELLFTNPVSDTGLIIGKFLSSVVIVLLAVLPTLVYYYSLVELGQPEGNIDGAAVTGSYIGLLSLGGVFAAIGIMSSAITINQITAFIIAVFLCFILYTGLSSLAQVDVWGSYSLLLTQLSLSYHYEALGKGLIDSRNVIYLFSVIIIMLAITKTVLSSRKW</sequence>
<evidence type="ECO:0000256" key="3">
    <source>
        <dbReference type="ARBA" id="ARBA00022692"/>
    </source>
</evidence>
<feature type="transmembrane region" description="Helical" evidence="6">
    <location>
        <begin position="138"/>
        <end position="159"/>
    </location>
</feature>
<name>A0A4D7JIS8_9BACT</name>
<evidence type="ECO:0000256" key="6">
    <source>
        <dbReference type="SAM" id="Phobius"/>
    </source>
</evidence>
<comment type="subcellular location">
    <subcellularLocation>
        <location evidence="1">Cell membrane</location>
        <topology evidence="1">Multi-pass membrane protein</topology>
    </subcellularLocation>
</comment>
<dbReference type="RefSeq" id="WP_137090154.1">
    <property type="nucleotide sequence ID" value="NZ_CP028923.1"/>
</dbReference>
<dbReference type="AlphaFoldDB" id="A0A4D7JIS8"/>
<keyword evidence="3 6" id="KW-0812">Transmembrane</keyword>
<evidence type="ECO:0000256" key="4">
    <source>
        <dbReference type="ARBA" id="ARBA00022989"/>
    </source>
</evidence>
<feature type="transmembrane region" description="Helical" evidence="6">
    <location>
        <begin position="55"/>
        <end position="73"/>
    </location>
</feature>
<feature type="domain" description="ABC-2 type transporter transmembrane" evidence="7">
    <location>
        <begin position="47"/>
        <end position="232"/>
    </location>
</feature>
<evidence type="ECO:0000256" key="5">
    <source>
        <dbReference type="ARBA" id="ARBA00023136"/>
    </source>
</evidence>
<feature type="transmembrane region" description="Helical" evidence="6">
    <location>
        <begin position="219"/>
        <end position="237"/>
    </location>
</feature>
<accession>A0A4D7JIS8</accession>
<feature type="transmembrane region" description="Helical" evidence="6">
    <location>
        <begin position="94"/>
        <end position="118"/>
    </location>
</feature>